<dbReference type="EMBL" id="KF900580">
    <property type="protein sequence ID" value="AIF00099.1"/>
    <property type="molecule type" value="Genomic_DNA"/>
</dbReference>
<reference evidence="1" key="1">
    <citation type="journal article" date="2014" name="Genome Biol. Evol.">
        <title>Pangenome evidence for extensive interdomain horizontal transfer affecting lineage core and shell genes in uncultured planktonic thaumarchaeota and euryarchaeota.</title>
        <authorList>
            <person name="Deschamps P."/>
            <person name="Zivanovic Y."/>
            <person name="Moreira D."/>
            <person name="Rodriguez-Valera F."/>
            <person name="Lopez-Garcia P."/>
        </authorList>
    </citation>
    <scope>NUCLEOTIDE SEQUENCE</scope>
</reference>
<accession>A0A075G8X7</accession>
<dbReference type="AlphaFoldDB" id="A0A075G8X7"/>
<name>A0A075G8X7_9ARCH</name>
<organism evidence="1">
    <name type="scientific">uncultured marine thaumarchaeote KM3_12_B11</name>
    <dbReference type="NCBI Taxonomy" id="1455997"/>
    <lineage>
        <taxon>Archaea</taxon>
        <taxon>Nitrososphaerota</taxon>
        <taxon>environmental samples</taxon>
    </lineage>
</organism>
<proteinExistence type="predicted"/>
<sequence>MHQKFTRTCAGVAQPGLECQPLQRRAILIIWRSWVRNPPPALHYELGKLNFLRTTNVCSTITLKARFNGKCVECNEPIKVGKEIVKNSKGNWVHKFCSDIEEELP</sequence>
<evidence type="ECO:0000313" key="1">
    <source>
        <dbReference type="EMBL" id="AIF00099.1"/>
    </source>
</evidence>
<protein>
    <submittedName>
        <fullName evidence="1">Uncharacterized protein</fullName>
    </submittedName>
</protein>